<dbReference type="EMBL" id="FNVQ01000001">
    <property type="protein sequence ID" value="SEG13922.1"/>
    <property type="molecule type" value="Genomic_DNA"/>
</dbReference>
<dbReference type="Proteomes" id="UP000236745">
    <property type="component" value="Unassembled WGS sequence"/>
</dbReference>
<sequence length="79" mass="9103">MSKDYYNGCCEFSTFLEGFLSSARRNKVPLVCINRLQARRHWRMGMTGNEALLTQRMELAREGEYNALTPGGKRSAKRK</sequence>
<keyword evidence="2" id="KW-1185">Reference proteome</keyword>
<gene>
    <name evidence="1" type="ORF">SAMN05444390_1011465</name>
</gene>
<reference evidence="1 2" key="1">
    <citation type="submission" date="2016-10" db="EMBL/GenBank/DDBJ databases">
        <authorList>
            <person name="de Groot N.N."/>
        </authorList>
    </citation>
    <scope>NUCLEOTIDE SEQUENCE [LARGE SCALE GENOMIC DNA]</scope>
    <source>
        <strain evidence="1 2">DSM 22012</strain>
    </source>
</reference>
<accession>A0A1H5XQH4</accession>
<dbReference type="AlphaFoldDB" id="A0A1H5XQH4"/>
<dbReference type="RefSeq" id="WP_200826684.1">
    <property type="nucleotide sequence ID" value="NZ_FNVQ01000001.1"/>
</dbReference>
<proteinExistence type="predicted"/>
<organism evidence="1 2">
    <name type="scientific">Marinobacterium lutimaris</name>
    <dbReference type="NCBI Taxonomy" id="568106"/>
    <lineage>
        <taxon>Bacteria</taxon>
        <taxon>Pseudomonadati</taxon>
        <taxon>Pseudomonadota</taxon>
        <taxon>Gammaproteobacteria</taxon>
        <taxon>Oceanospirillales</taxon>
        <taxon>Oceanospirillaceae</taxon>
        <taxon>Marinobacterium</taxon>
    </lineage>
</organism>
<evidence type="ECO:0000313" key="2">
    <source>
        <dbReference type="Proteomes" id="UP000236745"/>
    </source>
</evidence>
<name>A0A1H5XQH4_9GAMM</name>
<protein>
    <submittedName>
        <fullName evidence="1">Uncharacterized protein</fullName>
    </submittedName>
</protein>
<evidence type="ECO:0000313" key="1">
    <source>
        <dbReference type="EMBL" id="SEG13922.1"/>
    </source>
</evidence>